<dbReference type="PANTHER" id="PTHR24567">
    <property type="entry name" value="CRP FAMILY TRANSCRIPTIONAL REGULATORY PROTEIN"/>
    <property type="match status" value="1"/>
</dbReference>
<evidence type="ECO:0000313" key="6">
    <source>
        <dbReference type="EMBL" id="MFC1852030.1"/>
    </source>
</evidence>
<protein>
    <submittedName>
        <fullName evidence="6">Crp/Fnr family transcriptional regulator</fullName>
    </submittedName>
</protein>
<gene>
    <name evidence="6" type="ORF">ACFL27_17695</name>
</gene>
<dbReference type="Pfam" id="PF13545">
    <property type="entry name" value="HTH_Crp_2"/>
    <property type="match status" value="1"/>
</dbReference>
<dbReference type="SUPFAM" id="SSF51206">
    <property type="entry name" value="cAMP-binding domain-like"/>
    <property type="match status" value="1"/>
</dbReference>
<evidence type="ECO:0000259" key="4">
    <source>
        <dbReference type="PROSITE" id="PS50042"/>
    </source>
</evidence>
<sequence>MTVNLQRLSQFPIFSTMSGELLQQAGSFCQFKTFPKGRFIFQQGEVPKYFYLVEQGMIKVYLDTSDGREYILHLVESGQSFAEAAVFSMPQYPANAMALTDCETIAVPRAEINQMIETDSVAAKAMITGQSMWLRRLVSLTSLLALDNIATRLARFIIEHAQSQQIQLRDGTHFSLGMKKSILASRIGTIPETLSRNLARIEQEGAIVRQGKSIKIKNYETLKKIAFPEF</sequence>
<evidence type="ECO:0000259" key="5">
    <source>
        <dbReference type="PROSITE" id="PS51063"/>
    </source>
</evidence>
<dbReference type="InterPro" id="IPR036390">
    <property type="entry name" value="WH_DNA-bd_sf"/>
</dbReference>
<keyword evidence="3" id="KW-0804">Transcription</keyword>
<dbReference type="InterPro" id="IPR036388">
    <property type="entry name" value="WH-like_DNA-bd_sf"/>
</dbReference>
<dbReference type="InterPro" id="IPR012318">
    <property type="entry name" value="HTH_CRP"/>
</dbReference>
<dbReference type="InterPro" id="IPR000595">
    <property type="entry name" value="cNMP-bd_dom"/>
</dbReference>
<dbReference type="SUPFAM" id="SSF46785">
    <property type="entry name" value="Winged helix' DNA-binding domain"/>
    <property type="match status" value="1"/>
</dbReference>
<keyword evidence="2" id="KW-0238">DNA-binding</keyword>
<dbReference type="PANTHER" id="PTHR24567:SF26">
    <property type="entry name" value="REGULATORY PROTEIN YEIL"/>
    <property type="match status" value="1"/>
</dbReference>
<dbReference type="EMBL" id="JBHPBY010000255">
    <property type="protein sequence ID" value="MFC1852030.1"/>
    <property type="molecule type" value="Genomic_DNA"/>
</dbReference>
<name>A0ABV6Z0Q7_UNCC1</name>
<dbReference type="Gene3D" id="1.10.10.10">
    <property type="entry name" value="Winged helix-like DNA-binding domain superfamily/Winged helix DNA-binding domain"/>
    <property type="match status" value="1"/>
</dbReference>
<dbReference type="PROSITE" id="PS50042">
    <property type="entry name" value="CNMP_BINDING_3"/>
    <property type="match status" value="1"/>
</dbReference>
<dbReference type="InterPro" id="IPR050397">
    <property type="entry name" value="Env_Response_Regulators"/>
</dbReference>
<reference evidence="6 7" key="1">
    <citation type="submission" date="2024-09" db="EMBL/GenBank/DDBJ databases">
        <title>Laminarin stimulates single cell rates of sulfate reduction while oxygen inhibits transcriptomic activity in coastal marine sediment.</title>
        <authorList>
            <person name="Lindsay M."/>
            <person name="Orcutt B."/>
            <person name="Emerson D."/>
            <person name="Stepanauskas R."/>
            <person name="D'Angelo T."/>
        </authorList>
    </citation>
    <scope>NUCLEOTIDE SEQUENCE [LARGE SCALE GENOMIC DNA]</scope>
    <source>
        <strain evidence="6">SAG AM-311-K15</strain>
    </source>
</reference>
<dbReference type="PROSITE" id="PS51063">
    <property type="entry name" value="HTH_CRP_2"/>
    <property type="match status" value="1"/>
</dbReference>
<comment type="caution">
    <text evidence="6">The sequence shown here is derived from an EMBL/GenBank/DDBJ whole genome shotgun (WGS) entry which is preliminary data.</text>
</comment>
<evidence type="ECO:0000256" key="2">
    <source>
        <dbReference type="ARBA" id="ARBA00023125"/>
    </source>
</evidence>
<dbReference type="Proteomes" id="UP001594351">
    <property type="component" value="Unassembled WGS sequence"/>
</dbReference>
<feature type="domain" description="Cyclic nucleotide-binding" evidence="4">
    <location>
        <begin position="13"/>
        <end position="116"/>
    </location>
</feature>
<evidence type="ECO:0000256" key="3">
    <source>
        <dbReference type="ARBA" id="ARBA00023163"/>
    </source>
</evidence>
<accession>A0ABV6Z0Q7</accession>
<feature type="domain" description="HTH crp-type" evidence="5">
    <location>
        <begin position="147"/>
        <end position="220"/>
    </location>
</feature>
<keyword evidence="1" id="KW-0805">Transcription regulation</keyword>
<keyword evidence="7" id="KW-1185">Reference proteome</keyword>
<evidence type="ECO:0000256" key="1">
    <source>
        <dbReference type="ARBA" id="ARBA00023015"/>
    </source>
</evidence>
<dbReference type="SMART" id="SM00419">
    <property type="entry name" value="HTH_CRP"/>
    <property type="match status" value="1"/>
</dbReference>
<evidence type="ECO:0000313" key="7">
    <source>
        <dbReference type="Proteomes" id="UP001594351"/>
    </source>
</evidence>
<organism evidence="6 7">
    <name type="scientific">candidate division CSSED10-310 bacterium</name>
    <dbReference type="NCBI Taxonomy" id="2855610"/>
    <lineage>
        <taxon>Bacteria</taxon>
        <taxon>Bacteria division CSSED10-310</taxon>
    </lineage>
</organism>
<proteinExistence type="predicted"/>
<dbReference type="CDD" id="cd00038">
    <property type="entry name" value="CAP_ED"/>
    <property type="match status" value="1"/>
</dbReference>
<dbReference type="Gene3D" id="2.60.120.10">
    <property type="entry name" value="Jelly Rolls"/>
    <property type="match status" value="1"/>
</dbReference>
<dbReference type="InterPro" id="IPR014710">
    <property type="entry name" value="RmlC-like_jellyroll"/>
</dbReference>
<dbReference type="InterPro" id="IPR018490">
    <property type="entry name" value="cNMP-bd_dom_sf"/>
</dbReference>
<dbReference type="Pfam" id="PF00027">
    <property type="entry name" value="cNMP_binding"/>
    <property type="match status" value="1"/>
</dbReference>
<dbReference type="SMART" id="SM00100">
    <property type="entry name" value="cNMP"/>
    <property type="match status" value="1"/>
</dbReference>